<keyword evidence="2" id="KW-0378">Hydrolase</keyword>
<gene>
    <name evidence="2" type="ORF">V8P97_04215</name>
</gene>
<dbReference type="Proteomes" id="UP001373159">
    <property type="component" value="Unassembled WGS sequence"/>
</dbReference>
<dbReference type="Pfam" id="PF00270">
    <property type="entry name" value="DEAD"/>
    <property type="match status" value="1"/>
</dbReference>
<accession>A0ABU8ZQ21</accession>
<dbReference type="SMART" id="SM00487">
    <property type="entry name" value="DEXDc"/>
    <property type="match status" value="1"/>
</dbReference>
<comment type="caution">
    <text evidence="2">The sequence shown here is derived from an EMBL/GenBank/DDBJ whole genome shotgun (WGS) entry which is preliminary data.</text>
</comment>
<keyword evidence="3" id="KW-1185">Reference proteome</keyword>
<dbReference type="SMART" id="SM00491">
    <property type="entry name" value="HELICc2"/>
    <property type="match status" value="1"/>
</dbReference>
<dbReference type="RefSeq" id="WP_340469213.1">
    <property type="nucleotide sequence ID" value="NZ_JBANBB010000001.1"/>
</dbReference>
<dbReference type="InterPro" id="IPR027417">
    <property type="entry name" value="P-loop_NTPase"/>
</dbReference>
<dbReference type="InterPro" id="IPR014001">
    <property type="entry name" value="Helicase_ATP-bd"/>
</dbReference>
<sequence>MSIDINWNSIGANKQEAITDPRDIYSSLNGRQFPRLRPEQNEVLECWYQRREETDLVIKQNTGSGKTLTGLLIAQSGLNEKIGPSIYLVPDKFLACQVVSEARLASIPVTQEERNQDFLASKAILVTNFYKLLNGRSVLARKALGTVIIDDAHAALANSDNLFSVSIPRECKAFTQLLKLFENQLKQQSAKAYSEICEGEFSSPIRVPTRAVIQHADEILDIMQPFAKDDQLPSIFFTWPYVADHLKLSVITVSTQSIEIKTPCPDINRIFSFAQAKRKIYLTATLEDEGELVTELNANPETVKKVIVPKRASDLGDRLIIAPLAIDTRMDASAIHKLARAFANGDRDLDGKKESETINVVVLVPSDKKAKEWQGQADYILHVQDMGPVIQEMKTRNDIGVVVLVNKYDGVDLPDEACRLLIIDGVPIARTPSEQREESALTRSPSLKAKIVQKIEQGMGRGTRTVTDYCAVLLLGSTEALTIKDEQQLQFYSPATKAQIQLSSQLAEQMKGGGLEAITQLLSIFLQRDNRWVSRSLANTATVEYNSDARISDLEIARRRAFNAAIINDFPSAVSILEKALNDVKDDAERGWYKEELSGYLEFVDHNQARSCLEEAKRCNPEVMMPDQKPMYHRLSAPKLQGQQVIDNLQSLKEPKLSELDVEDLFTNIAWGIEETANKAEESVKILGNLLGFDASRPEKEQGDGGPDVLWAMSTEQYAVIELKTEITRDDKTISKSEAEQLTHSAEAWFPEKYPGCSAIPVFLHPYTTLDPRAHVPAGTRVITQADLQHLEEDVMNFIRTLISKYLLPNSRNIDIDIVGQELSTNHLTADRIIKYHSQVAGKVTTNPAAKR</sequence>
<evidence type="ECO:0000259" key="1">
    <source>
        <dbReference type="PROSITE" id="PS51192"/>
    </source>
</evidence>
<evidence type="ECO:0000313" key="2">
    <source>
        <dbReference type="EMBL" id="MEK0306669.1"/>
    </source>
</evidence>
<dbReference type="SUPFAM" id="SSF52540">
    <property type="entry name" value="P-loop containing nucleoside triphosphate hydrolases"/>
    <property type="match status" value="1"/>
</dbReference>
<dbReference type="Pfam" id="PF13307">
    <property type="entry name" value="Helicase_C_2"/>
    <property type="match status" value="1"/>
</dbReference>
<proteinExistence type="predicted"/>
<feature type="domain" description="Helicase ATP-binding" evidence="1">
    <location>
        <begin position="47"/>
        <end position="304"/>
    </location>
</feature>
<evidence type="ECO:0000313" key="3">
    <source>
        <dbReference type="Proteomes" id="UP001373159"/>
    </source>
</evidence>
<name>A0ABU8ZQ21_9BIFI</name>
<keyword evidence="2" id="KW-0347">Helicase</keyword>
<dbReference type="EMBL" id="JBANBB010000001">
    <property type="protein sequence ID" value="MEK0306669.1"/>
    <property type="molecule type" value="Genomic_DNA"/>
</dbReference>
<keyword evidence="2" id="KW-0067">ATP-binding</keyword>
<organism evidence="2 3">
    <name type="scientific">Bifidobacterium favimelis</name>
    <dbReference type="NCBI Taxonomy" id="3122979"/>
    <lineage>
        <taxon>Bacteria</taxon>
        <taxon>Bacillati</taxon>
        <taxon>Actinomycetota</taxon>
        <taxon>Actinomycetes</taxon>
        <taxon>Bifidobacteriales</taxon>
        <taxon>Bifidobacteriaceae</taxon>
        <taxon>Bifidobacterium</taxon>
    </lineage>
</organism>
<keyword evidence="2" id="KW-0547">Nucleotide-binding</keyword>
<dbReference type="InterPro" id="IPR011545">
    <property type="entry name" value="DEAD/DEAH_box_helicase_dom"/>
</dbReference>
<reference evidence="2 3" key="1">
    <citation type="submission" date="2024-02" db="EMBL/GenBank/DDBJ databases">
        <title>Bifidobacterium honeyensis sp. nov., isolated from the comb honey.</title>
        <authorList>
            <person name="Liu W."/>
            <person name="Li Y."/>
        </authorList>
    </citation>
    <scope>NUCLEOTIDE SEQUENCE [LARGE SCALE GENOMIC DNA]</scope>
    <source>
        <strain evidence="2 3">IMAU50988</strain>
    </source>
</reference>
<dbReference type="InterPro" id="IPR006555">
    <property type="entry name" value="ATP-dep_Helicase_C"/>
</dbReference>
<dbReference type="GO" id="GO:0004386">
    <property type="term" value="F:helicase activity"/>
    <property type="evidence" value="ECO:0007669"/>
    <property type="project" value="UniProtKB-KW"/>
</dbReference>
<dbReference type="Gene3D" id="3.40.50.300">
    <property type="entry name" value="P-loop containing nucleotide triphosphate hydrolases"/>
    <property type="match status" value="2"/>
</dbReference>
<dbReference type="PROSITE" id="PS51192">
    <property type="entry name" value="HELICASE_ATP_BIND_1"/>
    <property type="match status" value="1"/>
</dbReference>
<protein>
    <submittedName>
        <fullName evidence="2">DEAD/DEAH box helicase</fullName>
    </submittedName>
</protein>